<proteinExistence type="predicted"/>
<feature type="transmembrane region" description="Helical" evidence="1">
    <location>
        <begin position="107"/>
        <end position="124"/>
    </location>
</feature>
<gene>
    <name evidence="2" type="ORF">M0G41_02425</name>
</gene>
<dbReference type="EMBL" id="JALNMH010000001">
    <property type="protein sequence ID" value="MCK7592520.1"/>
    <property type="molecule type" value="Genomic_DNA"/>
</dbReference>
<sequence>MTDAPAGRQEQRLRARFRWAAGWLLLHAGAHLPAHWRLFLHADGPPEAQRGMVEALREIPVRGPLETSLWEVIGAFSLVYAVLLALLGASGWILAREAPSAALRRHAWRHAWLLGAAALLLGLIHPLPQPLLAVGGGGLLFLWAALTRHDRSGHALHG</sequence>
<evidence type="ECO:0008006" key="4">
    <source>
        <dbReference type="Google" id="ProtNLM"/>
    </source>
</evidence>
<comment type="caution">
    <text evidence="2">The sequence shown here is derived from an EMBL/GenBank/DDBJ whole genome shotgun (WGS) entry which is preliminary data.</text>
</comment>
<evidence type="ECO:0000256" key="1">
    <source>
        <dbReference type="SAM" id="Phobius"/>
    </source>
</evidence>
<feature type="transmembrane region" description="Helical" evidence="1">
    <location>
        <begin position="72"/>
        <end position="95"/>
    </location>
</feature>
<keyword evidence="3" id="KW-1185">Reference proteome</keyword>
<dbReference type="NCBIfam" id="NF047765">
    <property type="entry name" value="LIC_13387_fam"/>
    <property type="match status" value="1"/>
</dbReference>
<keyword evidence="1" id="KW-1133">Transmembrane helix</keyword>
<evidence type="ECO:0000313" key="2">
    <source>
        <dbReference type="EMBL" id="MCK7592520.1"/>
    </source>
</evidence>
<reference evidence="2" key="1">
    <citation type="submission" date="2022-04" db="EMBL/GenBank/DDBJ databases">
        <title>Lysobacter sp. CAU 1642 isolated from sea sand.</title>
        <authorList>
            <person name="Kim W."/>
        </authorList>
    </citation>
    <scope>NUCLEOTIDE SEQUENCE</scope>
    <source>
        <strain evidence="2">CAU 1642</strain>
    </source>
</reference>
<feature type="transmembrane region" description="Helical" evidence="1">
    <location>
        <begin position="130"/>
        <end position="146"/>
    </location>
</feature>
<keyword evidence="1" id="KW-0812">Transmembrane</keyword>
<protein>
    <recommendedName>
        <fullName evidence="4">PepSY-associated TM region</fullName>
    </recommendedName>
</protein>
<dbReference type="InterPro" id="IPR058068">
    <property type="entry name" value="LIC_13387-like"/>
</dbReference>
<organism evidence="2 3">
    <name type="scientific">Pseudomarimonas salicorniae</name>
    <dbReference type="NCBI Taxonomy" id="2933270"/>
    <lineage>
        <taxon>Bacteria</taxon>
        <taxon>Pseudomonadati</taxon>
        <taxon>Pseudomonadota</taxon>
        <taxon>Gammaproteobacteria</taxon>
        <taxon>Lysobacterales</taxon>
        <taxon>Lysobacteraceae</taxon>
        <taxon>Pseudomarimonas</taxon>
    </lineage>
</organism>
<feature type="transmembrane region" description="Helical" evidence="1">
    <location>
        <begin position="17"/>
        <end position="36"/>
    </location>
</feature>
<name>A0ABT0GDA2_9GAMM</name>
<dbReference type="RefSeq" id="WP_248204713.1">
    <property type="nucleotide sequence ID" value="NZ_JALNMH010000001.1"/>
</dbReference>
<dbReference type="Proteomes" id="UP001431449">
    <property type="component" value="Unassembled WGS sequence"/>
</dbReference>
<evidence type="ECO:0000313" key="3">
    <source>
        <dbReference type="Proteomes" id="UP001431449"/>
    </source>
</evidence>
<keyword evidence="1" id="KW-0472">Membrane</keyword>
<accession>A0ABT0GDA2</accession>